<proteinExistence type="predicted"/>
<organism evidence="1 2">
    <name type="scientific">Ambispora gerdemannii</name>
    <dbReference type="NCBI Taxonomy" id="144530"/>
    <lineage>
        <taxon>Eukaryota</taxon>
        <taxon>Fungi</taxon>
        <taxon>Fungi incertae sedis</taxon>
        <taxon>Mucoromycota</taxon>
        <taxon>Glomeromycotina</taxon>
        <taxon>Glomeromycetes</taxon>
        <taxon>Archaeosporales</taxon>
        <taxon>Ambisporaceae</taxon>
        <taxon>Ambispora</taxon>
    </lineage>
</organism>
<feature type="non-terminal residue" evidence="1">
    <location>
        <position position="105"/>
    </location>
</feature>
<accession>A0A9N9GWT3</accession>
<reference evidence="1" key="1">
    <citation type="submission" date="2021-06" db="EMBL/GenBank/DDBJ databases">
        <authorList>
            <person name="Kallberg Y."/>
            <person name="Tangrot J."/>
            <person name="Rosling A."/>
        </authorList>
    </citation>
    <scope>NUCLEOTIDE SEQUENCE</scope>
    <source>
        <strain evidence="1">MT106</strain>
    </source>
</reference>
<protein>
    <submittedName>
        <fullName evidence="1">1402_t:CDS:1</fullName>
    </submittedName>
</protein>
<dbReference type="AlphaFoldDB" id="A0A9N9GWT3"/>
<dbReference type="OrthoDB" id="2448025at2759"/>
<keyword evidence="2" id="KW-1185">Reference proteome</keyword>
<evidence type="ECO:0000313" key="2">
    <source>
        <dbReference type="Proteomes" id="UP000789831"/>
    </source>
</evidence>
<dbReference type="EMBL" id="CAJVPL010003338">
    <property type="protein sequence ID" value="CAG8630888.1"/>
    <property type="molecule type" value="Genomic_DNA"/>
</dbReference>
<evidence type="ECO:0000313" key="1">
    <source>
        <dbReference type="EMBL" id="CAG8630888.1"/>
    </source>
</evidence>
<name>A0A9N9GWT3_9GLOM</name>
<dbReference type="Proteomes" id="UP000789831">
    <property type="component" value="Unassembled WGS sequence"/>
</dbReference>
<sequence length="105" mass="12060">MSSEQIYSDKKMQNLWRESTGNQAQDLSQFYEITSRYGVMTPMSELEQDDEIDKNQIIEQDLIQELHLPTKENDSSIKISNSGDKSGNMSLEELIIVSFENSAQH</sequence>
<gene>
    <name evidence="1" type="ORF">AGERDE_LOCUS10523</name>
</gene>
<comment type="caution">
    <text evidence="1">The sequence shown here is derived from an EMBL/GenBank/DDBJ whole genome shotgun (WGS) entry which is preliminary data.</text>
</comment>